<protein>
    <recommendedName>
        <fullName evidence="6">Amine oxidase</fullName>
        <ecNumber evidence="6">1.4.3.-</ecNumber>
    </recommendedName>
</protein>
<dbReference type="SUPFAM" id="SSF51905">
    <property type="entry name" value="FAD/NAD(P)-binding domain"/>
    <property type="match status" value="1"/>
</dbReference>
<dbReference type="Gene3D" id="3.50.50.60">
    <property type="entry name" value="FAD/NAD(P)-binding domain"/>
    <property type="match status" value="1"/>
</dbReference>
<keyword evidence="6" id="KW-0274">FAD</keyword>
<dbReference type="InterPro" id="IPR001613">
    <property type="entry name" value="Flavin_amine_oxidase"/>
</dbReference>
<reference evidence="8 9" key="1">
    <citation type="submission" date="2013-03" db="EMBL/GenBank/DDBJ databases">
        <title>The Genome Sequence of Exophiala aquamarina CBS 119918.</title>
        <authorList>
            <consortium name="The Broad Institute Genomics Platform"/>
            <person name="Cuomo C."/>
            <person name="de Hoog S."/>
            <person name="Gorbushina A."/>
            <person name="Walker B."/>
            <person name="Young S.K."/>
            <person name="Zeng Q."/>
            <person name="Gargeya S."/>
            <person name="Fitzgerald M."/>
            <person name="Haas B."/>
            <person name="Abouelleil A."/>
            <person name="Allen A.W."/>
            <person name="Alvarado L."/>
            <person name="Arachchi H.M."/>
            <person name="Berlin A.M."/>
            <person name="Chapman S.B."/>
            <person name="Gainer-Dewar J."/>
            <person name="Goldberg J."/>
            <person name="Griggs A."/>
            <person name="Gujja S."/>
            <person name="Hansen M."/>
            <person name="Howarth C."/>
            <person name="Imamovic A."/>
            <person name="Ireland A."/>
            <person name="Larimer J."/>
            <person name="McCowan C."/>
            <person name="Murphy C."/>
            <person name="Pearson M."/>
            <person name="Poon T.W."/>
            <person name="Priest M."/>
            <person name="Roberts A."/>
            <person name="Saif S."/>
            <person name="Shea T."/>
            <person name="Sisk P."/>
            <person name="Sykes S."/>
            <person name="Wortman J."/>
            <person name="Nusbaum C."/>
            <person name="Birren B."/>
        </authorList>
    </citation>
    <scope>NUCLEOTIDE SEQUENCE [LARGE SCALE GENOMIC DNA]</scope>
    <source>
        <strain evidence="8 9">CBS 119918</strain>
    </source>
</reference>
<dbReference type="EC" id="1.4.3.-" evidence="6"/>
<dbReference type="STRING" id="1182545.A0A072P332"/>
<evidence type="ECO:0000256" key="3">
    <source>
        <dbReference type="ARBA" id="ARBA00023002"/>
    </source>
</evidence>
<dbReference type="Gene3D" id="1.10.405.10">
    <property type="entry name" value="Guanine Nucleotide Dissociation Inhibitor, domain 1"/>
    <property type="match status" value="1"/>
</dbReference>
<comment type="catalytic activity">
    <reaction evidence="4">
        <text>a secondary aliphatic amine + O2 + H2O = a primary amine + an aldehyde + H2O2</text>
        <dbReference type="Rhea" id="RHEA:26414"/>
        <dbReference type="ChEBI" id="CHEBI:15377"/>
        <dbReference type="ChEBI" id="CHEBI:15379"/>
        <dbReference type="ChEBI" id="CHEBI:16240"/>
        <dbReference type="ChEBI" id="CHEBI:17478"/>
        <dbReference type="ChEBI" id="CHEBI:58855"/>
        <dbReference type="ChEBI" id="CHEBI:65296"/>
        <dbReference type="EC" id="1.4.3.4"/>
    </reaction>
</comment>
<keyword evidence="6" id="KW-0285">Flavoprotein</keyword>
<proteinExistence type="inferred from homology"/>
<dbReference type="HOGENOM" id="CLU_004498_9_0_1"/>
<dbReference type="AlphaFoldDB" id="A0A072P332"/>
<evidence type="ECO:0000259" key="7">
    <source>
        <dbReference type="Pfam" id="PF01593"/>
    </source>
</evidence>
<organism evidence="8 9">
    <name type="scientific">Exophiala aquamarina CBS 119918</name>
    <dbReference type="NCBI Taxonomy" id="1182545"/>
    <lineage>
        <taxon>Eukaryota</taxon>
        <taxon>Fungi</taxon>
        <taxon>Dikarya</taxon>
        <taxon>Ascomycota</taxon>
        <taxon>Pezizomycotina</taxon>
        <taxon>Eurotiomycetes</taxon>
        <taxon>Chaetothyriomycetidae</taxon>
        <taxon>Chaetothyriales</taxon>
        <taxon>Herpotrichiellaceae</taxon>
        <taxon>Exophiala</taxon>
    </lineage>
</organism>
<comment type="similarity">
    <text evidence="2 6">Belongs to the flavin monoamine oxidase family.</text>
</comment>
<gene>
    <name evidence="8" type="ORF">A1O9_09907</name>
</gene>
<evidence type="ECO:0000256" key="1">
    <source>
        <dbReference type="ARBA" id="ARBA00001974"/>
    </source>
</evidence>
<name>A0A072P332_9EURO</name>
<dbReference type="EMBL" id="AMGV01000011">
    <property type="protein sequence ID" value="KEF54112.1"/>
    <property type="molecule type" value="Genomic_DNA"/>
</dbReference>
<dbReference type="InterPro" id="IPR050703">
    <property type="entry name" value="Flavin_MAO"/>
</dbReference>
<comment type="cofactor">
    <cofactor evidence="1 6">
        <name>FAD</name>
        <dbReference type="ChEBI" id="CHEBI:57692"/>
    </cofactor>
</comment>
<accession>A0A072P332</accession>
<dbReference type="Gene3D" id="3.90.660.10">
    <property type="match status" value="1"/>
</dbReference>
<dbReference type="PRINTS" id="PR00757">
    <property type="entry name" value="AMINEOXDASEF"/>
</dbReference>
<evidence type="ECO:0000256" key="2">
    <source>
        <dbReference type="ARBA" id="ARBA00005995"/>
    </source>
</evidence>
<dbReference type="Proteomes" id="UP000027920">
    <property type="component" value="Unassembled WGS sequence"/>
</dbReference>
<evidence type="ECO:0000313" key="8">
    <source>
        <dbReference type="EMBL" id="KEF54112.1"/>
    </source>
</evidence>
<evidence type="ECO:0000256" key="6">
    <source>
        <dbReference type="RuleBase" id="RU362067"/>
    </source>
</evidence>
<dbReference type="InterPro" id="IPR036188">
    <property type="entry name" value="FAD/NAD-bd_sf"/>
</dbReference>
<dbReference type="GO" id="GO:0097621">
    <property type="term" value="F:monoamine oxidase activity"/>
    <property type="evidence" value="ECO:0007669"/>
    <property type="project" value="UniProtKB-EC"/>
</dbReference>
<evidence type="ECO:0000313" key="9">
    <source>
        <dbReference type="Proteomes" id="UP000027920"/>
    </source>
</evidence>
<dbReference type="Pfam" id="PF01593">
    <property type="entry name" value="Amino_oxidase"/>
    <property type="match status" value="1"/>
</dbReference>
<dbReference type="GeneID" id="25284815"/>
<keyword evidence="3 6" id="KW-0560">Oxidoreductase</keyword>
<dbReference type="PANTHER" id="PTHR43563">
    <property type="entry name" value="AMINE OXIDASE"/>
    <property type="match status" value="1"/>
</dbReference>
<feature type="domain" description="Amine oxidase" evidence="7">
    <location>
        <begin position="52"/>
        <end position="492"/>
    </location>
</feature>
<keyword evidence="9" id="KW-1185">Reference proteome</keyword>
<sequence length="497" mass="54609">MHEIPRSQEGVHFTVDSSSTSYGLPTVAYKKSNVTLNSTNDYDVVVVGAGYTGLIAARNVSRSGKRVLLVEGRDRIGGRTWTVDLWGNKFEMGGEWVHWAQPNVWAELTDYGLTKPDDFLQTSGSAEPEFCSMSMPNSEGSKEYSTSFLDKASLVQSLDRTTKAFFDVDGQGGATIFPFPYTPLANLEAIEKYDSLTVGDRINQLSGFTKEELDFLFSNLVVFGNIPPMEAGFLNILHYYALAGYDWDRLMQASDRYKLKIGHSGFANLVFADIAGDAVFSDPIKAVTHQPGSVVTTLQSGATIRSKHVICTLPLHCLSEVDFQPPLPTPFSKVRHPNFGGKVHIHVDAKIPAWCGFADSDAPVDALLTDRYSSREGTYLAGFPGGNPWRQGRNVVGDPSEFLQATFKSCYPSKWSGKPTDMLWHDWNTDPFSRGQWGAWGAGQISTSFKSLTEAAYVSREIVLANADWAHGWTGFVDGAVEEGKRAASQVLSYLKG</sequence>
<dbReference type="PANTHER" id="PTHR43563:SF1">
    <property type="entry name" value="AMINE OXIDASE [FLAVIN-CONTAINING] B"/>
    <property type="match status" value="1"/>
</dbReference>
<dbReference type="OrthoDB" id="7777654at2759"/>
<dbReference type="RefSeq" id="XP_013256702.1">
    <property type="nucleotide sequence ID" value="XM_013401248.1"/>
</dbReference>
<dbReference type="VEuPathDB" id="FungiDB:A1O9_09907"/>
<evidence type="ECO:0000256" key="4">
    <source>
        <dbReference type="ARBA" id="ARBA00048448"/>
    </source>
</evidence>
<feature type="binding site" evidence="5">
    <location>
        <position position="52"/>
    </location>
    <ligand>
        <name>FAD</name>
        <dbReference type="ChEBI" id="CHEBI:57692"/>
    </ligand>
</feature>
<evidence type="ECO:0000256" key="5">
    <source>
        <dbReference type="PIRSR" id="PIRSR601613-1"/>
    </source>
</evidence>
<dbReference type="InterPro" id="IPR002937">
    <property type="entry name" value="Amino_oxidase"/>
</dbReference>
<comment type="caution">
    <text evidence="8">The sequence shown here is derived from an EMBL/GenBank/DDBJ whole genome shotgun (WGS) entry which is preliminary data.</text>
</comment>